<comment type="caution">
    <text evidence="1">The sequence shown here is derived from an EMBL/GenBank/DDBJ whole genome shotgun (WGS) entry which is preliminary data.</text>
</comment>
<sequence length="524" mass="58076">MKANASGSEGLSRSTRMLMLSGYGSEAAQVVDLDMRSLEADQTRVANGMPEAGRIVEGSADQGFGEDEETLGVIMHSCFLWPDGADREPTDVLPIRDTQHRECMDRLETMLKARVRSRLNPDRAPGRAKCVSINSDHCLWRWARVAGLLYERLDRDRILKLLNWVEERIGRPAGITNPWFLAKLLQTFLRHSSAAAWMRRLHVRIDAGVCSSVRLYEENVGRRFTGLPPMEDSAITLVGAVSQLFHLFLWAKQTRTHKPAVYKAVQERQLQWTDKLGIELSAFLYRAFGEQRFRYLAQAARRLFPCRKFLSDPAVLSCLLRVLAIYRPKTIKHFCKGLKFPYHKYHKTLRVHVLTEGDDFFGRLSRLLPVTDEAATVAKPPVAKPPVVVAPPPVARSAVAPPPVARSAVAPPPVALPPVAPPAVALPPMAPQKVWLPDPSDLPPATVTLTPVSHQAAWNSAIQHALALHALVLGEIASPPPSVVSHDPLGLLLPARKNDHSVYGKRRKMVSDGLCSDTRGSDES</sequence>
<dbReference type="EMBL" id="AFNH02000157">
    <property type="protein sequence ID" value="EZG80525.1"/>
    <property type="molecule type" value="Genomic_DNA"/>
</dbReference>
<reference evidence="1" key="1">
    <citation type="submission" date="2013-12" db="EMBL/GenBank/DDBJ databases">
        <authorList>
            <person name="Omoto C.K."/>
            <person name="Sibley D."/>
            <person name="Venepally P."/>
            <person name="Hadjithomas M."/>
            <person name="Karamycheva S."/>
            <person name="Brunk B."/>
            <person name="Roos D."/>
            <person name="Caler E."/>
            <person name="Lorenzi H."/>
        </authorList>
    </citation>
    <scope>NUCLEOTIDE SEQUENCE</scope>
</reference>
<dbReference type="AlphaFoldDB" id="A0A023BBZ8"/>
<dbReference type="Proteomes" id="UP000019763">
    <property type="component" value="Unassembled WGS sequence"/>
</dbReference>
<organism evidence="1 2">
    <name type="scientific">Gregarina niphandrodes</name>
    <name type="common">Septate eugregarine</name>
    <dbReference type="NCBI Taxonomy" id="110365"/>
    <lineage>
        <taxon>Eukaryota</taxon>
        <taxon>Sar</taxon>
        <taxon>Alveolata</taxon>
        <taxon>Apicomplexa</taxon>
        <taxon>Conoidasida</taxon>
        <taxon>Gregarinasina</taxon>
        <taxon>Eugregarinorida</taxon>
        <taxon>Gregarinidae</taxon>
        <taxon>Gregarina</taxon>
    </lineage>
</organism>
<gene>
    <name evidence="1" type="ORF">GNI_021390</name>
</gene>
<protein>
    <submittedName>
        <fullName evidence="1">Uncharacterized protein</fullName>
    </submittedName>
</protein>
<dbReference type="VEuPathDB" id="CryptoDB:GNI_021390"/>
<name>A0A023BBZ8_GRENI</name>
<proteinExistence type="predicted"/>
<dbReference type="GeneID" id="22911023"/>
<evidence type="ECO:0000313" key="2">
    <source>
        <dbReference type="Proteomes" id="UP000019763"/>
    </source>
</evidence>
<accession>A0A023BBZ8</accession>
<evidence type="ECO:0000313" key="1">
    <source>
        <dbReference type="EMBL" id="EZG80525.1"/>
    </source>
</evidence>
<dbReference type="RefSeq" id="XP_011134295.1">
    <property type="nucleotide sequence ID" value="XM_011135993.1"/>
</dbReference>
<keyword evidence="2" id="KW-1185">Reference proteome</keyword>